<reference evidence="1 2" key="1">
    <citation type="submission" date="2015-07" db="EMBL/GenBank/DDBJ databases">
        <title>The genome of the fungus Escovopsis weberi, a specialized disease agent of ant agriculture.</title>
        <authorList>
            <person name="de Man T.J."/>
            <person name="Stajich J.E."/>
            <person name="Kubicek C.P."/>
            <person name="Chenthamara K."/>
            <person name="Atanasova L."/>
            <person name="Druzhinina I.S."/>
            <person name="Birnbaum S."/>
            <person name="Barribeau S.M."/>
            <person name="Teiling C."/>
            <person name="Suen G."/>
            <person name="Currie C."/>
            <person name="Gerardo N.M."/>
        </authorList>
    </citation>
    <scope>NUCLEOTIDE SEQUENCE [LARGE SCALE GENOMIC DNA]</scope>
</reference>
<gene>
    <name evidence="1" type="ORF">ESCO_005370</name>
</gene>
<evidence type="ECO:0000313" key="1">
    <source>
        <dbReference type="EMBL" id="KOS20369.1"/>
    </source>
</evidence>
<comment type="caution">
    <text evidence="1">The sequence shown here is derived from an EMBL/GenBank/DDBJ whole genome shotgun (WGS) entry which is preliminary data.</text>
</comment>
<protein>
    <submittedName>
        <fullName evidence="1">Uncharacterized protein</fullName>
    </submittedName>
</protein>
<keyword evidence="2" id="KW-1185">Reference proteome</keyword>
<accession>A0A0M9VUX1</accession>
<dbReference type="Proteomes" id="UP000053831">
    <property type="component" value="Unassembled WGS sequence"/>
</dbReference>
<dbReference type="EMBL" id="LGSR01000017">
    <property type="protein sequence ID" value="KOS20369.1"/>
    <property type="molecule type" value="Genomic_DNA"/>
</dbReference>
<proteinExistence type="predicted"/>
<sequence length="64" mass="7013">MALVCAMGVDAKGFTVHADLTNHSDFAGKAELMKCLVSWMAFETIEIPEIGLDECERPSKRGKI</sequence>
<name>A0A0M9VUX1_ESCWE</name>
<dbReference type="AlphaFoldDB" id="A0A0M9VUX1"/>
<organism evidence="1 2">
    <name type="scientific">Escovopsis weberi</name>
    <dbReference type="NCBI Taxonomy" id="150374"/>
    <lineage>
        <taxon>Eukaryota</taxon>
        <taxon>Fungi</taxon>
        <taxon>Dikarya</taxon>
        <taxon>Ascomycota</taxon>
        <taxon>Pezizomycotina</taxon>
        <taxon>Sordariomycetes</taxon>
        <taxon>Hypocreomycetidae</taxon>
        <taxon>Hypocreales</taxon>
        <taxon>Hypocreaceae</taxon>
        <taxon>Escovopsis</taxon>
    </lineage>
</organism>
<evidence type="ECO:0000313" key="2">
    <source>
        <dbReference type="Proteomes" id="UP000053831"/>
    </source>
</evidence>